<protein>
    <recommendedName>
        <fullName evidence="2">RAMP superfamily protein</fullName>
    </recommendedName>
</protein>
<evidence type="ECO:0008006" key="2">
    <source>
        <dbReference type="Google" id="ProtNLM"/>
    </source>
</evidence>
<sequence length="592" mass="67825">MSNEETKLVPLMFQAQIPERGKIQYAGNVEPASKWVNQWLKACPPAPDAVDENVPVWQRKQVGPRVKLPEFGKNVQTQKYQIRWRLITNSGQDEDVIRPVIGAKGLPFFPGSSMKGAFLRACLTDGERLGYCGGEEVTAQGEKRTVPGILRFHGGYPVDMASWAKRDRLVDVVHGQQPYQVMDNSASHTANVQISLYQPRFKFGISCTEQLSQEEWDKIWQIWERALATGLGSRVSAGYGYVDKVNQDGSLTRIENRDRIILSAYLSGQGLRAQLLNRKGEFRPNMFKAVLRGHTLRLLAGITNETVAKALTQKIWGGIDGEAIVGKVGILFTADEDELHLGEHIYRPKSKPFSMPTYNLEKGRLDLLKVGKISKELKKFLRYLLHFSMLLGGFGKSWRRIHHKLFDQSFEPSYFKKGDKPMIGCHWEFLPESEKLWILNNASSLSTITQFLQRTQESAIAWLQSEGYEPNGYVRDWRETWHPNTVQVWGRIAQDKGDSQAIVWFHNDYFAKQSIKNSELTGWAAKKGFDSQVGRIWHRMYPRYVKTKTGKLIRLKDEYIELLTIFPDDSENTKQFLDFLDSRSQFNQLWGN</sequence>
<organism evidence="1">
    <name type="scientific">Symploca sp. SIO1C4</name>
    <dbReference type="NCBI Taxonomy" id="2607765"/>
    <lineage>
        <taxon>Bacteria</taxon>
        <taxon>Bacillati</taxon>
        <taxon>Cyanobacteriota</taxon>
        <taxon>Cyanophyceae</taxon>
        <taxon>Coleofasciculales</taxon>
        <taxon>Coleofasciculaceae</taxon>
        <taxon>Symploca</taxon>
    </lineage>
</organism>
<evidence type="ECO:0000313" key="1">
    <source>
        <dbReference type="EMBL" id="NER26163.1"/>
    </source>
</evidence>
<proteinExistence type="predicted"/>
<dbReference type="AlphaFoldDB" id="A0A6B3N3T9"/>
<dbReference type="EMBL" id="JAAHFQ010000005">
    <property type="protein sequence ID" value="NER26163.1"/>
    <property type="molecule type" value="Genomic_DNA"/>
</dbReference>
<reference evidence="1" key="1">
    <citation type="submission" date="2019-11" db="EMBL/GenBank/DDBJ databases">
        <title>Genomic insights into an expanded diversity of filamentous marine cyanobacteria reveals the extraordinary biosynthetic potential of Moorea and Okeania.</title>
        <authorList>
            <person name="Ferreira Leao T."/>
            <person name="Wang M."/>
            <person name="Moss N."/>
            <person name="Da Silva R."/>
            <person name="Sanders J."/>
            <person name="Nurk S."/>
            <person name="Gurevich A."/>
            <person name="Humphrey G."/>
            <person name="Reher R."/>
            <person name="Zhu Q."/>
            <person name="Belda-Ferre P."/>
            <person name="Glukhov E."/>
            <person name="Rex R."/>
            <person name="Dorrestein P.C."/>
            <person name="Knight R."/>
            <person name="Pevzner P."/>
            <person name="Gerwick W.H."/>
            <person name="Gerwick L."/>
        </authorList>
    </citation>
    <scope>NUCLEOTIDE SEQUENCE</scope>
    <source>
        <strain evidence="1">SIO1C4</strain>
    </source>
</reference>
<accession>A0A6B3N3T9</accession>
<comment type="caution">
    <text evidence="1">The sequence shown here is derived from an EMBL/GenBank/DDBJ whole genome shotgun (WGS) entry which is preliminary data.</text>
</comment>
<gene>
    <name evidence="1" type="ORF">F6J89_00430</name>
</gene>
<name>A0A6B3N3T9_9CYAN</name>